<proteinExistence type="predicted"/>
<dbReference type="AlphaFoldDB" id="A0A1K1SCK0"/>
<dbReference type="EMBL" id="CP140154">
    <property type="protein sequence ID" value="WQG90776.1"/>
    <property type="molecule type" value="Genomic_DNA"/>
</dbReference>
<keyword evidence="4" id="KW-1185">Reference proteome</keyword>
<dbReference type="OrthoDB" id="9987984at2"/>
<dbReference type="RefSeq" id="WP_072364194.1">
    <property type="nucleotide sequence ID" value="NZ_CP139972.1"/>
</dbReference>
<dbReference type="Proteomes" id="UP000183788">
    <property type="component" value="Unassembled WGS sequence"/>
</dbReference>
<dbReference type="EMBL" id="FPIZ01000020">
    <property type="protein sequence ID" value="SFW81962.1"/>
    <property type="molecule type" value="Genomic_DNA"/>
</dbReference>
<dbReference type="Proteomes" id="UP001326715">
    <property type="component" value="Chromosome"/>
</dbReference>
<evidence type="ECO:0000313" key="4">
    <source>
        <dbReference type="Proteomes" id="UP001326715"/>
    </source>
</evidence>
<reference evidence="1 3" key="1">
    <citation type="submission" date="2016-11" db="EMBL/GenBank/DDBJ databases">
        <authorList>
            <person name="Jaros S."/>
            <person name="Januszkiewicz K."/>
            <person name="Wedrychowicz H."/>
        </authorList>
    </citation>
    <scope>NUCLEOTIDE SEQUENCE [LARGE SCALE GENOMIC DNA]</scope>
    <source>
        <strain evidence="1 3">DSM 784</strain>
    </source>
</reference>
<organism evidence="1 3">
    <name type="scientific">Chitinophaga sancti</name>
    <dbReference type="NCBI Taxonomy" id="1004"/>
    <lineage>
        <taxon>Bacteria</taxon>
        <taxon>Pseudomonadati</taxon>
        <taxon>Bacteroidota</taxon>
        <taxon>Chitinophagia</taxon>
        <taxon>Chitinophagales</taxon>
        <taxon>Chitinophagaceae</taxon>
        <taxon>Chitinophaga</taxon>
    </lineage>
</organism>
<sequence>MQNYYYVEPFKEQEVNLYLKGDSTFIFQDLTGCNQFEFTGRYKQINDSTVSYLLFSSVKLQNVLPNSNNDLIFSVQDGDTAWIINRDRIFIHKQPFIATSKSTINLQEIRYKKLEEYYIGLLGKEGFLRVFGDGSKKEAKKRLLDCKLPDIKIR</sequence>
<evidence type="ECO:0000313" key="2">
    <source>
        <dbReference type="EMBL" id="WQG90776.1"/>
    </source>
</evidence>
<reference evidence="2 4" key="2">
    <citation type="submission" date="2023-11" db="EMBL/GenBank/DDBJ databases">
        <title>MicrobeMod: A computational toolkit for identifying prokaryotic methylation and restriction-modification with nanopore sequencing.</title>
        <authorList>
            <person name="Crits-Christoph A."/>
            <person name="Kang S.C."/>
            <person name="Lee H."/>
            <person name="Ostrov N."/>
        </authorList>
    </citation>
    <scope>NUCLEOTIDE SEQUENCE [LARGE SCALE GENOMIC DNA]</scope>
    <source>
        <strain evidence="2 4">ATCC 23090</strain>
    </source>
</reference>
<name>A0A1K1SCK0_9BACT</name>
<evidence type="ECO:0000313" key="1">
    <source>
        <dbReference type="EMBL" id="SFW81962.1"/>
    </source>
</evidence>
<accession>A0A1K1SCK0</accession>
<evidence type="ECO:0000313" key="3">
    <source>
        <dbReference type="Proteomes" id="UP000183788"/>
    </source>
</evidence>
<gene>
    <name evidence="1" type="ORF">SAMN05661012_05171</name>
    <name evidence="2" type="ORF">SR876_04650</name>
</gene>
<protein>
    <submittedName>
        <fullName evidence="1">Uncharacterized protein</fullName>
    </submittedName>
</protein>